<name>A0ABY5K1E1_9BACI</name>
<protein>
    <recommendedName>
        <fullName evidence="3">Lipoprotein</fullName>
    </recommendedName>
</protein>
<evidence type="ECO:0000313" key="2">
    <source>
        <dbReference type="Proteomes" id="UP001059773"/>
    </source>
</evidence>
<dbReference type="PROSITE" id="PS51257">
    <property type="entry name" value="PROKAR_LIPOPROTEIN"/>
    <property type="match status" value="1"/>
</dbReference>
<gene>
    <name evidence="1" type="ORF">NP439_10100</name>
</gene>
<accession>A0ABY5K1E1</accession>
<keyword evidence="2" id="KW-1185">Reference proteome</keyword>
<dbReference type="RefSeq" id="WP_256709866.1">
    <property type="nucleotide sequence ID" value="NZ_CP101914.1"/>
</dbReference>
<organism evidence="1 2">
    <name type="scientific">Oceanobacillus jeddahense</name>
    <dbReference type="NCBI Taxonomy" id="1462527"/>
    <lineage>
        <taxon>Bacteria</taxon>
        <taxon>Bacillati</taxon>
        <taxon>Bacillota</taxon>
        <taxon>Bacilli</taxon>
        <taxon>Bacillales</taxon>
        <taxon>Bacillaceae</taxon>
        <taxon>Oceanobacillus</taxon>
    </lineage>
</organism>
<reference evidence="1" key="1">
    <citation type="submission" date="2022-07" db="EMBL/GenBank/DDBJ databases">
        <title>FELIX.</title>
        <authorList>
            <person name="Wan K.H."/>
            <person name="Park S."/>
            <person name="Lawrence Q."/>
            <person name="Eichenberger J.P."/>
            <person name="Booth B.W."/>
            <person name="Piaggio A.J."/>
            <person name="Chandler J.C."/>
            <person name="Franklin A.B."/>
            <person name="Celniker S.E."/>
        </authorList>
    </citation>
    <scope>NUCLEOTIDE SEQUENCE</scope>
    <source>
        <strain evidence="1">QA-1986 374</strain>
    </source>
</reference>
<dbReference type="EMBL" id="CP101914">
    <property type="protein sequence ID" value="UUI04957.1"/>
    <property type="molecule type" value="Genomic_DNA"/>
</dbReference>
<dbReference type="Proteomes" id="UP001059773">
    <property type="component" value="Chromosome"/>
</dbReference>
<evidence type="ECO:0000313" key="1">
    <source>
        <dbReference type="EMBL" id="UUI04957.1"/>
    </source>
</evidence>
<sequence length="150" mass="16679">MKKGIMIFLLVISVSFLIMGCSAGEENDGSSVADSLENTQKVEVTSLESSDATTISDNNDIEEFVDALKVDEWELEDIPSEASEDKTFKMYQQDTVKLGESENQNDDLNEVATMTTYKDVPNVKFDVESLSLSFKVPDEVAEYLNSKINN</sequence>
<proteinExistence type="predicted"/>
<evidence type="ECO:0008006" key="3">
    <source>
        <dbReference type="Google" id="ProtNLM"/>
    </source>
</evidence>